<dbReference type="EMBL" id="UZAG01006400">
    <property type="protein sequence ID" value="VDO18415.1"/>
    <property type="molecule type" value="Genomic_DNA"/>
</dbReference>
<reference evidence="1 2" key="2">
    <citation type="submission" date="2018-11" db="EMBL/GenBank/DDBJ databases">
        <authorList>
            <consortium name="Pathogen Informatics"/>
        </authorList>
    </citation>
    <scope>NUCLEOTIDE SEQUENCE [LARGE SCALE GENOMIC DNA]</scope>
</reference>
<dbReference type="Proteomes" id="UP000280834">
    <property type="component" value="Unassembled WGS sequence"/>
</dbReference>
<evidence type="ECO:0000313" key="3">
    <source>
        <dbReference type="WBParaSite" id="BTMF_0000649701-mRNA-1"/>
    </source>
</evidence>
<organism evidence="3">
    <name type="scientific">Brugia timori</name>
    <dbReference type="NCBI Taxonomy" id="42155"/>
    <lineage>
        <taxon>Eukaryota</taxon>
        <taxon>Metazoa</taxon>
        <taxon>Ecdysozoa</taxon>
        <taxon>Nematoda</taxon>
        <taxon>Chromadorea</taxon>
        <taxon>Rhabditida</taxon>
        <taxon>Spirurina</taxon>
        <taxon>Spiruromorpha</taxon>
        <taxon>Filarioidea</taxon>
        <taxon>Onchocercidae</taxon>
        <taxon>Brugia</taxon>
    </lineage>
</organism>
<name>A0A0R3QJ96_9BILA</name>
<accession>A0A0R3QJ96</accession>
<proteinExistence type="predicted"/>
<evidence type="ECO:0000313" key="1">
    <source>
        <dbReference type="EMBL" id="VDO18415.1"/>
    </source>
</evidence>
<evidence type="ECO:0000313" key="2">
    <source>
        <dbReference type="Proteomes" id="UP000280834"/>
    </source>
</evidence>
<sequence length="163" mass="19285">MENRRLYHLGLRHLSWIGLRKLQQCFHCQMRNMRWAIWTRKVKSHRSEKIVPWKQLNIQCSKTVVSQIQSLISLRFYHQARPIQISLLRASYHLPVLCKSAIHLMALVVLLFHKLRQVLEKFSLVPPIEIAFVRTHQLHIICQLKAIQVFWTLSSNSISLFAA</sequence>
<protein>
    <submittedName>
        <fullName evidence="3">Ovule protein</fullName>
    </submittedName>
</protein>
<keyword evidence="2" id="KW-1185">Reference proteome</keyword>
<dbReference type="WBParaSite" id="BTMF_0000649701-mRNA-1">
    <property type="protein sequence ID" value="BTMF_0000649701-mRNA-1"/>
    <property type="gene ID" value="BTMF_0000649701"/>
</dbReference>
<reference evidence="3" key="1">
    <citation type="submission" date="2017-02" db="UniProtKB">
        <authorList>
            <consortium name="WormBaseParasite"/>
        </authorList>
    </citation>
    <scope>IDENTIFICATION</scope>
</reference>
<gene>
    <name evidence="1" type="ORF">BTMF_LOCUS5728</name>
</gene>
<dbReference type="AlphaFoldDB" id="A0A0R3QJ96"/>